<name>Q7NJ85_GLOVI</name>
<keyword evidence="6 11" id="KW-1133">Transmembrane helix</keyword>
<dbReference type="GO" id="GO:0006631">
    <property type="term" value="P:fatty acid metabolic process"/>
    <property type="evidence" value="ECO:0007669"/>
    <property type="project" value="UniProtKB-KW"/>
</dbReference>
<keyword evidence="8" id="KW-0408">Iron</keyword>
<dbReference type="HOGENOM" id="CLU_027359_1_1_3"/>
<evidence type="ECO:0000256" key="3">
    <source>
        <dbReference type="ARBA" id="ARBA00008749"/>
    </source>
</evidence>
<evidence type="ECO:0000259" key="12">
    <source>
        <dbReference type="Pfam" id="PF00487"/>
    </source>
</evidence>
<dbReference type="PRINTS" id="PR00075">
    <property type="entry name" value="FACDDSATRASE"/>
</dbReference>
<keyword evidence="9" id="KW-0443">Lipid metabolism</keyword>
<dbReference type="InterPro" id="IPR005804">
    <property type="entry name" value="FA_desaturase_dom"/>
</dbReference>
<dbReference type="PATRIC" id="fig|251221.4.peg.1981"/>
<dbReference type="GO" id="GO:0016717">
    <property type="term" value="F:oxidoreductase activity, acting on paired donors, with oxidation of a pair of donors resulting in the reduction of molecular oxygen to two molecules of water"/>
    <property type="evidence" value="ECO:0007669"/>
    <property type="project" value="InterPro"/>
</dbReference>
<keyword evidence="14" id="KW-1185">Reference proteome</keyword>
<sequence>MSSPFERAMQSNPPASPLPWQKTIIKSTAAVRNAQRMHALAILSLPAVATAAAAAIALRSGLGLLELGLFLGMYTLTMVGGITVGFHRHFTHCAFQAHPVIRVLLAVLGSMACEGPLIYWVSNHRRHHQYSDRPGDVHSPYIRAQTPLGGLRGFWHAHIGWTFDHDLTNATIFARDLIRDPLIARVSRLYYLWAALGLLLPALLGAWWTRDTNGALLGLLWGGGVRLFCSYHFTNSINSVTHLFGSRPFETGERSTNNPWLALPTGGESWHNNHHAFPNSAVFGLQPWQPDPGAWLIRLLEKLGLAREVKVPSQALIAAKAVRPQPTRSHAG</sequence>
<comment type="subcellular location">
    <subcellularLocation>
        <location evidence="2">Membrane</location>
        <topology evidence="2">Multi-pass membrane protein</topology>
    </subcellularLocation>
</comment>
<dbReference type="EMBL" id="BA000045">
    <property type="protein sequence ID" value="BAC89888.1"/>
    <property type="molecule type" value="Genomic_DNA"/>
</dbReference>
<dbReference type="AlphaFoldDB" id="Q7NJ85"/>
<dbReference type="STRING" id="251221.gene:10759439"/>
<evidence type="ECO:0000256" key="7">
    <source>
        <dbReference type="ARBA" id="ARBA00023002"/>
    </source>
</evidence>
<dbReference type="PANTHER" id="PTHR11351">
    <property type="entry name" value="ACYL-COA DESATURASE"/>
    <property type="match status" value="1"/>
</dbReference>
<evidence type="ECO:0000256" key="1">
    <source>
        <dbReference type="ARBA" id="ARBA00001954"/>
    </source>
</evidence>
<dbReference type="OrthoDB" id="19906at2"/>
<dbReference type="Pfam" id="PF00487">
    <property type="entry name" value="FA_desaturase"/>
    <property type="match status" value="1"/>
</dbReference>
<feature type="domain" description="Fatty acid desaturase" evidence="12">
    <location>
        <begin position="70"/>
        <end position="280"/>
    </location>
</feature>
<dbReference type="RefSeq" id="WP_011141945.1">
    <property type="nucleotide sequence ID" value="NC_005125.1"/>
</dbReference>
<evidence type="ECO:0000313" key="14">
    <source>
        <dbReference type="Proteomes" id="UP000000557"/>
    </source>
</evidence>
<dbReference type="PhylomeDB" id="Q7NJ85"/>
<reference evidence="13 14" key="2">
    <citation type="journal article" date="2003" name="DNA Res.">
        <title>Complete genome structure of Gloeobacter violaceus PCC 7421, a cyanobacterium that lacks thylakoids (supplement).</title>
        <authorList>
            <person name="Nakamura Y."/>
            <person name="Kaneko T."/>
            <person name="Sato S."/>
            <person name="Mimuro M."/>
            <person name="Miyashita H."/>
            <person name="Tsuchiya T."/>
            <person name="Sasamoto S."/>
            <person name="Watanabe A."/>
            <person name="Kawashima K."/>
            <person name="Kishida Y."/>
            <person name="Kiyokawa C."/>
            <person name="Kohara M."/>
            <person name="Matsumoto M."/>
            <person name="Matsuno A."/>
            <person name="Nakazaki N."/>
            <person name="Shimpo S."/>
            <person name="Takeuchi C."/>
            <person name="Yamada M."/>
            <person name="Tabata S."/>
        </authorList>
    </citation>
    <scope>NUCLEOTIDE SEQUENCE [LARGE SCALE GENOMIC DNA]</scope>
    <source>
        <strain evidence="14">ATCC 29082 / PCC 7421</strain>
    </source>
</reference>
<evidence type="ECO:0000256" key="5">
    <source>
        <dbReference type="ARBA" id="ARBA00022832"/>
    </source>
</evidence>
<organism evidence="13 14">
    <name type="scientific">Gloeobacter violaceus (strain ATCC 29082 / PCC 7421)</name>
    <dbReference type="NCBI Taxonomy" id="251221"/>
    <lineage>
        <taxon>Bacteria</taxon>
        <taxon>Bacillati</taxon>
        <taxon>Cyanobacteriota</taxon>
        <taxon>Cyanophyceae</taxon>
        <taxon>Gloeobacterales</taxon>
        <taxon>Gloeobacteraceae</taxon>
        <taxon>Gloeobacter</taxon>
    </lineage>
</organism>
<evidence type="ECO:0000256" key="8">
    <source>
        <dbReference type="ARBA" id="ARBA00023004"/>
    </source>
</evidence>
<keyword evidence="10 11" id="KW-0472">Membrane</keyword>
<dbReference type="InParanoid" id="Q7NJ85"/>
<feature type="transmembrane region" description="Helical" evidence="11">
    <location>
        <begin position="99"/>
        <end position="121"/>
    </location>
</feature>
<dbReference type="KEGG" id="gvi:gll1947"/>
<dbReference type="PANTHER" id="PTHR11351:SF3">
    <property type="entry name" value="BLL4393 PROTEIN"/>
    <property type="match status" value="1"/>
</dbReference>
<dbReference type="eggNOG" id="COG1398">
    <property type="taxonomic scope" value="Bacteria"/>
</dbReference>
<comment type="cofactor">
    <cofactor evidence="1">
        <name>Fe(2+)</name>
        <dbReference type="ChEBI" id="CHEBI:29033"/>
    </cofactor>
</comment>
<gene>
    <name evidence="13" type="ordered locus">gll1947</name>
</gene>
<evidence type="ECO:0000256" key="2">
    <source>
        <dbReference type="ARBA" id="ARBA00004141"/>
    </source>
</evidence>
<keyword evidence="5" id="KW-0276">Fatty acid metabolism</keyword>
<evidence type="ECO:0000256" key="6">
    <source>
        <dbReference type="ARBA" id="ARBA00022989"/>
    </source>
</evidence>
<keyword evidence="4 11" id="KW-0812">Transmembrane</keyword>
<feature type="transmembrane region" description="Helical" evidence="11">
    <location>
        <begin position="37"/>
        <end position="58"/>
    </location>
</feature>
<dbReference type="EnsemblBacteria" id="BAC89888">
    <property type="protein sequence ID" value="BAC89888"/>
    <property type="gene ID" value="BAC89888"/>
</dbReference>
<proteinExistence type="inferred from homology"/>
<evidence type="ECO:0000256" key="9">
    <source>
        <dbReference type="ARBA" id="ARBA00023098"/>
    </source>
</evidence>
<evidence type="ECO:0000256" key="10">
    <source>
        <dbReference type="ARBA" id="ARBA00023136"/>
    </source>
</evidence>
<feature type="transmembrane region" description="Helical" evidence="11">
    <location>
        <begin position="189"/>
        <end position="208"/>
    </location>
</feature>
<keyword evidence="7" id="KW-0560">Oxidoreductase</keyword>
<evidence type="ECO:0000256" key="11">
    <source>
        <dbReference type="SAM" id="Phobius"/>
    </source>
</evidence>
<comment type="similarity">
    <text evidence="3">Belongs to the fatty acid desaturase type 2 family.</text>
</comment>
<accession>Q7NJ85</accession>
<dbReference type="InterPro" id="IPR015876">
    <property type="entry name" value="Acyl-CoA_DS"/>
</dbReference>
<dbReference type="Proteomes" id="UP000000557">
    <property type="component" value="Chromosome"/>
</dbReference>
<reference evidence="13 14" key="1">
    <citation type="journal article" date="2003" name="DNA Res.">
        <title>Complete genome structure of Gloeobacter violaceus PCC 7421, a cyanobacterium that lacks thylakoids.</title>
        <authorList>
            <person name="Nakamura Y."/>
            <person name="Kaneko T."/>
            <person name="Sato S."/>
            <person name="Mimuro M."/>
            <person name="Miyashita H."/>
            <person name="Tsuchiya T."/>
            <person name="Sasamoto S."/>
            <person name="Watanabe A."/>
            <person name="Kawashima K."/>
            <person name="Kishida Y."/>
            <person name="Kiyokawa C."/>
            <person name="Kohara M."/>
            <person name="Matsumoto M."/>
            <person name="Matsuno A."/>
            <person name="Nakazaki N."/>
            <person name="Shimpo S."/>
            <person name="Takeuchi C."/>
            <person name="Yamada M."/>
            <person name="Tabata S."/>
        </authorList>
    </citation>
    <scope>NUCLEOTIDE SEQUENCE [LARGE SCALE GENOMIC DNA]</scope>
    <source>
        <strain evidence="14">ATCC 29082 / PCC 7421</strain>
    </source>
</reference>
<feature type="transmembrane region" description="Helical" evidence="11">
    <location>
        <begin position="65"/>
        <end position="87"/>
    </location>
</feature>
<protein>
    <submittedName>
        <fullName evidence="13">Gll1947 protein</fullName>
    </submittedName>
</protein>
<dbReference type="CDD" id="cd03505">
    <property type="entry name" value="Delta9-FADS-like"/>
    <property type="match status" value="1"/>
</dbReference>
<evidence type="ECO:0000313" key="13">
    <source>
        <dbReference type="EMBL" id="BAC89888.1"/>
    </source>
</evidence>
<evidence type="ECO:0000256" key="4">
    <source>
        <dbReference type="ARBA" id="ARBA00022692"/>
    </source>
</evidence>
<dbReference type="GO" id="GO:0016020">
    <property type="term" value="C:membrane"/>
    <property type="evidence" value="ECO:0007669"/>
    <property type="project" value="UniProtKB-SubCell"/>
</dbReference>